<gene>
    <name evidence="1" type="ORF">CNECB9_1010008</name>
</gene>
<evidence type="ECO:0000313" key="1">
    <source>
        <dbReference type="EMBL" id="SCU73310.1"/>
    </source>
</evidence>
<name>A0A1K0J2R4_CUPNE</name>
<organism evidence="1">
    <name type="scientific">Cupriavidus necator</name>
    <name type="common">Alcaligenes eutrophus</name>
    <name type="synonym">Ralstonia eutropha</name>
    <dbReference type="NCBI Taxonomy" id="106590"/>
    <lineage>
        <taxon>Bacteria</taxon>
        <taxon>Pseudomonadati</taxon>
        <taxon>Pseudomonadota</taxon>
        <taxon>Betaproteobacteria</taxon>
        <taxon>Burkholderiales</taxon>
        <taxon>Burkholderiaceae</taxon>
        <taxon>Cupriavidus</taxon>
    </lineage>
</organism>
<proteinExistence type="predicted"/>
<accession>A0A1K0J2R4</accession>
<dbReference type="EMBL" id="FMSH01000004">
    <property type="protein sequence ID" value="SCU73310.1"/>
    <property type="molecule type" value="Genomic_DNA"/>
</dbReference>
<protein>
    <submittedName>
        <fullName evidence="1">Uncharacterized protein</fullName>
    </submittedName>
</protein>
<dbReference type="AlphaFoldDB" id="A0A1K0J2R4"/>
<reference evidence="1" key="1">
    <citation type="submission" date="2016-09" db="EMBL/GenBank/DDBJ databases">
        <authorList>
            <person name="Capua I."/>
            <person name="De Benedictis P."/>
            <person name="Joannis T."/>
            <person name="Lombin L.H."/>
            <person name="Cattoli G."/>
        </authorList>
    </citation>
    <scope>NUCLEOTIDE SEQUENCE</scope>
    <source>
        <strain evidence="1">B9</strain>
    </source>
</reference>
<sequence>MSALVFVCNHVEGLVHVPGSALDLMFNFSRGLVNILIRGFRDGGLDDGIDISILHENSFRLSHFEMAIKFGVFDGKFLRMISCEKSWR</sequence>